<feature type="transmembrane region" description="Helical" evidence="2">
    <location>
        <begin position="35"/>
        <end position="57"/>
    </location>
</feature>
<evidence type="ECO:0000313" key="4">
    <source>
        <dbReference type="Proteomes" id="UP000565441"/>
    </source>
</evidence>
<evidence type="ECO:0000313" key="3">
    <source>
        <dbReference type="EMBL" id="KAF5386782.1"/>
    </source>
</evidence>
<feature type="transmembrane region" description="Helical" evidence="2">
    <location>
        <begin position="87"/>
        <end position="106"/>
    </location>
</feature>
<evidence type="ECO:0000256" key="1">
    <source>
        <dbReference type="SAM" id="MobiDB-lite"/>
    </source>
</evidence>
<feature type="region of interest" description="Disordered" evidence="1">
    <location>
        <begin position="111"/>
        <end position="158"/>
    </location>
</feature>
<gene>
    <name evidence="3" type="ORF">D9615_001872</name>
</gene>
<keyword evidence="2" id="KW-0812">Transmembrane</keyword>
<accession>A0A8H5MAH5</accession>
<sequence>MRITALSSYGLLVDCHYHVEFDISRKDGPTILLSAYLPPLCWVSISFIPYIILAMVARPVPSDPYNPLPPAPENSDIIRHPSPFVPIRLPIFALVMWLNDTIVRILSVGPRKRPGHGRTLSDTTDAVEEGETMERKEISRPAIRPARDRVNIGRRKFD</sequence>
<organism evidence="3 4">
    <name type="scientific">Tricholomella constricta</name>
    <dbReference type="NCBI Taxonomy" id="117010"/>
    <lineage>
        <taxon>Eukaryota</taxon>
        <taxon>Fungi</taxon>
        <taxon>Dikarya</taxon>
        <taxon>Basidiomycota</taxon>
        <taxon>Agaricomycotina</taxon>
        <taxon>Agaricomycetes</taxon>
        <taxon>Agaricomycetidae</taxon>
        <taxon>Agaricales</taxon>
        <taxon>Tricholomatineae</taxon>
        <taxon>Lyophyllaceae</taxon>
        <taxon>Tricholomella</taxon>
    </lineage>
</organism>
<keyword evidence="4" id="KW-1185">Reference proteome</keyword>
<dbReference type="AlphaFoldDB" id="A0A8H5MAH5"/>
<proteinExistence type="predicted"/>
<dbReference type="OrthoDB" id="266518at2759"/>
<keyword evidence="2" id="KW-1133">Transmembrane helix</keyword>
<keyword evidence="2" id="KW-0472">Membrane</keyword>
<dbReference type="Proteomes" id="UP000565441">
    <property type="component" value="Unassembled WGS sequence"/>
</dbReference>
<reference evidence="3 4" key="1">
    <citation type="journal article" date="2020" name="ISME J.">
        <title>Uncovering the hidden diversity of litter-decomposition mechanisms in mushroom-forming fungi.</title>
        <authorList>
            <person name="Floudas D."/>
            <person name="Bentzer J."/>
            <person name="Ahren D."/>
            <person name="Johansson T."/>
            <person name="Persson P."/>
            <person name="Tunlid A."/>
        </authorList>
    </citation>
    <scope>NUCLEOTIDE SEQUENCE [LARGE SCALE GENOMIC DNA]</scope>
    <source>
        <strain evidence="3 4">CBS 661.87</strain>
    </source>
</reference>
<comment type="caution">
    <text evidence="3">The sequence shown here is derived from an EMBL/GenBank/DDBJ whole genome shotgun (WGS) entry which is preliminary data.</text>
</comment>
<feature type="compositionally biased region" description="Basic and acidic residues" evidence="1">
    <location>
        <begin position="132"/>
        <end position="158"/>
    </location>
</feature>
<evidence type="ECO:0000256" key="2">
    <source>
        <dbReference type="SAM" id="Phobius"/>
    </source>
</evidence>
<name>A0A8H5MAH5_9AGAR</name>
<dbReference type="EMBL" id="JAACJP010000002">
    <property type="protein sequence ID" value="KAF5386782.1"/>
    <property type="molecule type" value="Genomic_DNA"/>
</dbReference>
<protein>
    <submittedName>
        <fullName evidence="3">Uncharacterized protein</fullName>
    </submittedName>
</protein>